<dbReference type="PANTHER" id="PTHR45784:SF8">
    <property type="entry name" value="C-TYPE MANNOSE RECEPTOR 2-RELATED"/>
    <property type="match status" value="1"/>
</dbReference>
<dbReference type="SUPFAM" id="SSF56436">
    <property type="entry name" value="C-type lectin-like"/>
    <property type="match status" value="2"/>
</dbReference>
<protein>
    <submittedName>
        <fullName evidence="3">Macrophage mannose receptor 1</fullName>
    </submittedName>
</protein>
<evidence type="ECO:0000313" key="3">
    <source>
        <dbReference type="EMBL" id="TKS68858.1"/>
    </source>
</evidence>
<dbReference type="PROSITE" id="PS50041">
    <property type="entry name" value="C_TYPE_LECTIN_2"/>
    <property type="match status" value="2"/>
</dbReference>
<dbReference type="InterPro" id="IPR001304">
    <property type="entry name" value="C-type_lectin-like"/>
</dbReference>
<evidence type="ECO:0000256" key="1">
    <source>
        <dbReference type="ARBA" id="ARBA00023157"/>
    </source>
</evidence>
<keyword evidence="3" id="KW-0675">Receptor</keyword>
<keyword evidence="1" id="KW-1015">Disulfide bond</keyword>
<dbReference type="InterPro" id="IPR016186">
    <property type="entry name" value="C-type_lectin-like/link_sf"/>
</dbReference>
<gene>
    <name evidence="3" type="ORF">D9C73_002921</name>
</gene>
<dbReference type="InterPro" id="IPR016187">
    <property type="entry name" value="CTDL_fold"/>
</dbReference>
<dbReference type="PROSITE" id="PS00615">
    <property type="entry name" value="C_TYPE_LECTIN_1"/>
    <property type="match status" value="1"/>
</dbReference>
<dbReference type="Gene3D" id="3.10.100.10">
    <property type="entry name" value="Mannose-Binding Protein A, subunit A"/>
    <property type="match status" value="2"/>
</dbReference>
<evidence type="ECO:0000259" key="2">
    <source>
        <dbReference type="PROSITE" id="PS50041"/>
    </source>
</evidence>
<reference evidence="3 4" key="1">
    <citation type="submission" date="2019-01" db="EMBL/GenBank/DDBJ databases">
        <title>Genome Assembly of Collichthys lucidus.</title>
        <authorList>
            <person name="Cai M."/>
            <person name="Xiao S."/>
        </authorList>
    </citation>
    <scope>NUCLEOTIDE SEQUENCE [LARGE SCALE GENOMIC DNA]</scope>
    <source>
        <strain evidence="3">JT15FE1705JMU</strain>
        <tissue evidence="3">Muscle</tissue>
    </source>
</reference>
<dbReference type="PANTHER" id="PTHR45784">
    <property type="entry name" value="C-TYPE LECTIN DOMAIN FAMILY 20 MEMBER A-RELATED"/>
    <property type="match status" value="1"/>
</dbReference>
<dbReference type="AlphaFoldDB" id="A0A4U5U512"/>
<dbReference type="EMBL" id="CM014080">
    <property type="protein sequence ID" value="TKS68858.1"/>
    <property type="molecule type" value="Genomic_DNA"/>
</dbReference>
<dbReference type="InterPro" id="IPR018378">
    <property type="entry name" value="C-type_lectin_CS"/>
</dbReference>
<evidence type="ECO:0000313" key="4">
    <source>
        <dbReference type="Proteomes" id="UP000298787"/>
    </source>
</evidence>
<feature type="domain" description="C-type lectin" evidence="2">
    <location>
        <begin position="21"/>
        <end position="117"/>
    </location>
</feature>
<dbReference type="SMART" id="SM00034">
    <property type="entry name" value="CLECT"/>
    <property type="match status" value="2"/>
</dbReference>
<name>A0A4U5U512_COLLU</name>
<keyword evidence="4" id="KW-1185">Reference proteome</keyword>
<accession>A0A4U5U512</accession>
<dbReference type="CDD" id="cd00037">
    <property type="entry name" value="CLECT"/>
    <property type="match status" value="1"/>
</dbReference>
<proteinExistence type="predicted"/>
<dbReference type="Proteomes" id="UP000298787">
    <property type="component" value="Chromosome 3"/>
</dbReference>
<feature type="domain" description="C-type lectin" evidence="2">
    <location>
        <begin position="123"/>
        <end position="240"/>
    </location>
</feature>
<organism evidence="3 4">
    <name type="scientific">Collichthys lucidus</name>
    <name type="common">Big head croaker</name>
    <name type="synonym">Sciaena lucida</name>
    <dbReference type="NCBI Taxonomy" id="240159"/>
    <lineage>
        <taxon>Eukaryota</taxon>
        <taxon>Metazoa</taxon>
        <taxon>Chordata</taxon>
        <taxon>Craniata</taxon>
        <taxon>Vertebrata</taxon>
        <taxon>Euteleostomi</taxon>
        <taxon>Actinopterygii</taxon>
        <taxon>Neopterygii</taxon>
        <taxon>Teleostei</taxon>
        <taxon>Neoteleostei</taxon>
        <taxon>Acanthomorphata</taxon>
        <taxon>Eupercaria</taxon>
        <taxon>Sciaenidae</taxon>
        <taxon>Collichthys</taxon>
    </lineage>
</organism>
<sequence>MERSIFLIFLCTTFEGNIGEHIFFPEQMAWDEAKAFCLQCCTDLSFISSQRQQDKLQSVAEGIQGWIGLYRNPQNVTVWKWSGGADITYQNWAKGQPDYYDEMEFNAHILKDGTWNDVADSTMPFFCINITTEEGEKTWEEALDHCRKHQTDLISLVSETDHILTLKIFQKVNTERVWIGLRYLGDRWLWVNGDPLVYEAWATEGDQVLQCPILKRCGALTREGLWESWDCQDKLKFICD</sequence>
<dbReference type="Pfam" id="PF00059">
    <property type="entry name" value="Lectin_C"/>
    <property type="match status" value="2"/>
</dbReference>
<dbReference type="STRING" id="240159.A0A4U5U512"/>